<evidence type="ECO:0000313" key="1">
    <source>
        <dbReference type="EMBL" id="CCH35626.1"/>
    </source>
</evidence>
<name>K0KBT2_SACES</name>
<evidence type="ECO:0000313" key="2">
    <source>
        <dbReference type="Proteomes" id="UP000006281"/>
    </source>
</evidence>
<dbReference type="Proteomes" id="UP000006281">
    <property type="component" value="Chromosome"/>
</dbReference>
<protein>
    <submittedName>
        <fullName evidence="1">Uncharacterized protein</fullName>
    </submittedName>
</protein>
<reference evidence="1 2" key="1">
    <citation type="journal article" date="2012" name="BMC Genomics">
        <title>Complete genome sequence of Saccharothrix espanaensis DSM 44229T and comparison to the other completely sequenced Pseudonocardiaceae.</title>
        <authorList>
            <person name="Strobel T."/>
            <person name="Al-Dilaimi A."/>
            <person name="Blom J."/>
            <person name="Gessner A."/>
            <person name="Kalinowski J."/>
            <person name="Luzhetska M."/>
            <person name="Puhler A."/>
            <person name="Szczepanowski R."/>
            <person name="Bechthold A."/>
            <person name="Ruckert C."/>
        </authorList>
    </citation>
    <scope>NUCLEOTIDE SEQUENCE [LARGE SCALE GENOMIC DNA]</scope>
    <source>
        <strain evidence="2">ATCC 51144 / DSM 44229 / JCM 9112 / NBRC 15066 / NRRL 15764</strain>
    </source>
</reference>
<dbReference type="OrthoDB" id="3500039at2"/>
<dbReference type="PATRIC" id="fig|1179773.3.peg.8493"/>
<keyword evidence="2" id="KW-1185">Reference proteome</keyword>
<dbReference type="AlphaFoldDB" id="K0KBT2"/>
<gene>
    <name evidence="1" type="ordered locus">BN6_84110</name>
</gene>
<dbReference type="BioCyc" id="SESP1179773:BN6_RS40760-MONOMER"/>
<dbReference type="RefSeq" id="WP_015105733.1">
    <property type="nucleotide sequence ID" value="NC_019673.1"/>
</dbReference>
<proteinExistence type="predicted"/>
<sequence length="153" mass="17151">MDQPELIHRARADVLSEHGFFLITADGGPIGEPLPEFFDRPLPLCGAVVDTVFLLSCPGTQYVDCVVESWSGPPPESGKYEEQADVEAVLSMPTFTLRGPFDDELPNIPLARPGQQHLRVRCTGRAEARRRYEANPLDETDGVEHWKIQLWPR</sequence>
<dbReference type="KEGG" id="sesp:BN6_84110"/>
<dbReference type="STRING" id="1179773.BN6_84110"/>
<accession>K0KBT2</accession>
<dbReference type="HOGENOM" id="CLU_118130_0_0_11"/>
<organism evidence="1 2">
    <name type="scientific">Saccharothrix espanaensis (strain ATCC 51144 / DSM 44229 / JCM 9112 / NBRC 15066 / NRRL 15764)</name>
    <dbReference type="NCBI Taxonomy" id="1179773"/>
    <lineage>
        <taxon>Bacteria</taxon>
        <taxon>Bacillati</taxon>
        <taxon>Actinomycetota</taxon>
        <taxon>Actinomycetes</taxon>
        <taxon>Pseudonocardiales</taxon>
        <taxon>Pseudonocardiaceae</taxon>
        <taxon>Saccharothrix</taxon>
    </lineage>
</organism>
<dbReference type="EMBL" id="HE804045">
    <property type="protein sequence ID" value="CCH35626.1"/>
    <property type="molecule type" value="Genomic_DNA"/>
</dbReference>